<dbReference type="AlphaFoldDB" id="A0A1L9V8P1"/>
<gene>
    <name evidence="1" type="ORF">ASPGLDRAFT_861048</name>
</gene>
<dbReference type="GeneID" id="34466628"/>
<dbReference type="RefSeq" id="XP_022397005.1">
    <property type="nucleotide sequence ID" value="XM_022550368.1"/>
</dbReference>
<protein>
    <submittedName>
        <fullName evidence="1">Uncharacterized protein</fullName>
    </submittedName>
</protein>
<evidence type="ECO:0000313" key="2">
    <source>
        <dbReference type="Proteomes" id="UP000184300"/>
    </source>
</evidence>
<accession>A0A1L9V8P1</accession>
<dbReference type="Proteomes" id="UP000184300">
    <property type="component" value="Unassembled WGS sequence"/>
</dbReference>
<dbReference type="EMBL" id="KV878911">
    <property type="protein sequence ID" value="OJJ80307.1"/>
    <property type="molecule type" value="Genomic_DNA"/>
</dbReference>
<organism evidence="1 2">
    <name type="scientific">Aspergillus glaucus CBS 516.65</name>
    <dbReference type="NCBI Taxonomy" id="1160497"/>
    <lineage>
        <taxon>Eukaryota</taxon>
        <taxon>Fungi</taxon>
        <taxon>Dikarya</taxon>
        <taxon>Ascomycota</taxon>
        <taxon>Pezizomycotina</taxon>
        <taxon>Eurotiomycetes</taxon>
        <taxon>Eurotiomycetidae</taxon>
        <taxon>Eurotiales</taxon>
        <taxon>Aspergillaceae</taxon>
        <taxon>Aspergillus</taxon>
        <taxon>Aspergillus subgen. Aspergillus</taxon>
    </lineage>
</organism>
<sequence>MHSPPPTPIHPSKEKISASRMRSDPWLDNWFPLSRPLFLFSLNHVVVDVSIRQGSLEKSEFSMVVIGPQHSGPRRPNIFLVERYGIHSVYVLEGRASQCFASNISQL</sequence>
<proteinExistence type="predicted"/>
<keyword evidence="2" id="KW-1185">Reference proteome</keyword>
<name>A0A1L9V8P1_ASPGL</name>
<reference evidence="2" key="1">
    <citation type="journal article" date="2017" name="Genome Biol.">
        <title>Comparative genomics reveals high biological diversity and specific adaptations in the industrially and medically important fungal genus Aspergillus.</title>
        <authorList>
            <person name="de Vries R.P."/>
            <person name="Riley R."/>
            <person name="Wiebenga A."/>
            <person name="Aguilar-Osorio G."/>
            <person name="Amillis S."/>
            <person name="Uchima C.A."/>
            <person name="Anderluh G."/>
            <person name="Asadollahi M."/>
            <person name="Askin M."/>
            <person name="Barry K."/>
            <person name="Battaglia E."/>
            <person name="Bayram O."/>
            <person name="Benocci T."/>
            <person name="Braus-Stromeyer S.A."/>
            <person name="Caldana C."/>
            <person name="Canovas D."/>
            <person name="Cerqueira G.C."/>
            <person name="Chen F."/>
            <person name="Chen W."/>
            <person name="Choi C."/>
            <person name="Clum A."/>
            <person name="Dos Santos R.A."/>
            <person name="Damasio A.R."/>
            <person name="Diallinas G."/>
            <person name="Emri T."/>
            <person name="Fekete E."/>
            <person name="Flipphi M."/>
            <person name="Freyberg S."/>
            <person name="Gallo A."/>
            <person name="Gournas C."/>
            <person name="Habgood R."/>
            <person name="Hainaut M."/>
            <person name="Harispe M.L."/>
            <person name="Henrissat B."/>
            <person name="Hilden K.S."/>
            <person name="Hope R."/>
            <person name="Hossain A."/>
            <person name="Karabika E."/>
            <person name="Karaffa L."/>
            <person name="Karanyi Z."/>
            <person name="Krasevec N."/>
            <person name="Kuo A."/>
            <person name="Kusch H."/>
            <person name="LaButti K."/>
            <person name="Lagendijk E.L."/>
            <person name="Lapidus A."/>
            <person name="Levasseur A."/>
            <person name="Lindquist E."/>
            <person name="Lipzen A."/>
            <person name="Logrieco A.F."/>
            <person name="MacCabe A."/>
            <person name="Maekelae M.R."/>
            <person name="Malavazi I."/>
            <person name="Melin P."/>
            <person name="Meyer V."/>
            <person name="Mielnichuk N."/>
            <person name="Miskei M."/>
            <person name="Molnar A.P."/>
            <person name="Mule G."/>
            <person name="Ngan C.Y."/>
            <person name="Orejas M."/>
            <person name="Orosz E."/>
            <person name="Ouedraogo J.P."/>
            <person name="Overkamp K.M."/>
            <person name="Park H.-S."/>
            <person name="Perrone G."/>
            <person name="Piumi F."/>
            <person name="Punt P.J."/>
            <person name="Ram A.F."/>
            <person name="Ramon A."/>
            <person name="Rauscher S."/>
            <person name="Record E."/>
            <person name="Riano-Pachon D.M."/>
            <person name="Robert V."/>
            <person name="Roehrig J."/>
            <person name="Ruller R."/>
            <person name="Salamov A."/>
            <person name="Salih N.S."/>
            <person name="Samson R.A."/>
            <person name="Sandor E."/>
            <person name="Sanguinetti M."/>
            <person name="Schuetze T."/>
            <person name="Sepcic K."/>
            <person name="Shelest E."/>
            <person name="Sherlock G."/>
            <person name="Sophianopoulou V."/>
            <person name="Squina F.M."/>
            <person name="Sun H."/>
            <person name="Susca A."/>
            <person name="Todd R.B."/>
            <person name="Tsang A."/>
            <person name="Unkles S.E."/>
            <person name="van de Wiele N."/>
            <person name="van Rossen-Uffink D."/>
            <person name="Oliveira J.V."/>
            <person name="Vesth T.C."/>
            <person name="Visser J."/>
            <person name="Yu J.-H."/>
            <person name="Zhou M."/>
            <person name="Andersen M.R."/>
            <person name="Archer D.B."/>
            <person name="Baker S.E."/>
            <person name="Benoit I."/>
            <person name="Brakhage A.A."/>
            <person name="Braus G.H."/>
            <person name="Fischer R."/>
            <person name="Frisvad J.C."/>
            <person name="Goldman G.H."/>
            <person name="Houbraken J."/>
            <person name="Oakley B."/>
            <person name="Pocsi I."/>
            <person name="Scazzocchio C."/>
            <person name="Seiboth B."/>
            <person name="vanKuyk P.A."/>
            <person name="Wortman J."/>
            <person name="Dyer P.S."/>
            <person name="Grigoriev I.V."/>
        </authorList>
    </citation>
    <scope>NUCLEOTIDE SEQUENCE [LARGE SCALE GENOMIC DNA]</scope>
    <source>
        <strain evidence="2">CBS 516.65</strain>
    </source>
</reference>
<evidence type="ECO:0000313" key="1">
    <source>
        <dbReference type="EMBL" id="OJJ80307.1"/>
    </source>
</evidence>
<dbReference type="VEuPathDB" id="FungiDB:ASPGLDRAFT_861048"/>